<dbReference type="Gene3D" id="3.10.450.50">
    <property type="match status" value="1"/>
</dbReference>
<keyword evidence="3" id="KW-1185">Reference proteome</keyword>
<dbReference type="InterPro" id="IPR032710">
    <property type="entry name" value="NTF2-like_dom_sf"/>
</dbReference>
<reference evidence="2" key="1">
    <citation type="journal article" date="2014" name="Int. J. Syst. Evol. Microbiol.">
        <title>Complete genome sequence of Corynebacterium casei LMG S-19264T (=DSM 44701T), isolated from a smear-ripened cheese.</title>
        <authorList>
            <consortium name="US DOE Joint Genome Institute (JGI-PGF)"/>
            <person name="Walter F."/>
            <person name="Albersmeier A."/>
            <person name="Kalinowski J."/>
            <person name="Ruckert C."/>
        </authorList>
    </citation>
    <scope>NUCLEOTIDE SEQUENCE</scope>
    <source>
        <strain evidence="2">CCM 7897</strain>
    </source>
</reference>
<feature type="domain" description="SnoaL-like" evidence="1">
    <location>
        <begin position="42"/>
        <end position="131"/>
    </location>
</feature>
<dbReference type="RefSeq" id="WP_188580707.1">
    <property type="nucleotide sequence ID" value="NZ_BMCT01000005.1"/>
</dbReference>
<evidence type="ECO:0000259" key="1">
    <source>
        <dbReference type="Pfam" id="PF12680"/>
    </source>
</evidence>
<reference evidence="2" key="2">
    <citation type="submission" date="2020-09" db="EMBL/GenBank/DDBJ databases">
        <authorList>
            <person name="Sun Q."/>
            <person name="Sedlacek I."/>
        </authorList>
    </citation>
    <scope>NUCLEOTIDE SEQUENCE</scope>
    <source>
        <strain evidence="2">CCM 7897</strain>
    </source>
</reference>
<name>A0A917FED1_9HYPH</name>
<dbReference type="SUPFAM" id="SSF54427">
    <property type="entry name" value="NTF2-like"/>
    <property type="match status" value="1"/>
</dbReference>
<gene>
    <name evidence="2" type="ORF">GCM10007301_33800</name>
</gene>
<evidence type="ECO:0000313" key="2">
    <source>
        <dbReference type="EMBL" id="GGF71301.1"/>
    </source>
</evidence>
<dbReference type="InterPro" id="IPR037401">
    <property type="entry name" value="SnoaL-like"/>
</dbReference>
<dbReference type="Pfam" id="PF12680">
    <property type="entry name" value="SnoaL_2"/>
    <property type="match status" value="1"/>
</dbReference>
<dbReference type="Proteomes" id="UP000606044">
    <property type="component" value="Unassembled WGS sequence"/>
</dbReference>
<dbReference type="EMBL" id="BMCT01000005">
    <property type="protein sequence ID" value="GGF71301.1"/>
    <property type="molecule type" value="Genomic_DNA"/>
</dbReference>
<sequence>MSSGVSVDAIHEVKTIMNATDTEHAAFLLRANIERVLNERDEARRLKALSELWADDAVMFEADEVFSGQKAISDNVGALLARLPAGTLFRPASAPVVNHEAALLRWTAGSDPAKPAVTGTDLAFIENGRIRKLYVFLDPRNT</sequence>
<protein>
    <recommendedName>
        <fullName evidence="1">SnoaL-like domain-containing protein</fullName>
    </recommendedName>
</protein>
<comment type="caution">
    <text evidence="2">The sequence shown here is derived from an EMBL/GenBank/DDBJ whole genome shotgun (WGS) entry which is preliminary data.</text>
</comment>
<evidence type="ECO:0000313" key="3">
    <source>
        <dbReference type="Proteomes" id="UP000606044"/>
    </source>
</evidence>
<dbReference type="AlphaFoldDB" id="A0A917FED1"/>
<organism evidence="2 3">
    <name type="scientific">Azorhizobium oxalatiphilum</name>
    <dbReference type="NCBI Taxonomy" id="980631"/>
    <lineage>
        <taxon>Bacteria</taxon>
        <taxon>Pseudomonadati</taxon>
        <taxon>Pseudomonadota</taxon>
        <taxon>Alphaproteobacteria</taxon>
        <taxon>Hyphomicrobiales</taxon>
        <taxon>Xanthobacteraceae</taxon>
        <taxon>Azorhizobium</taxon>
    </lineage>
</organism>
<proteinExistence type="predicted"/>
<accession>A0A917FED1</accession>